<keyword evidence="2" id="KW-1185">Reference proteome</keyword>
<evidence type="ECO:0000313" key="2">
    <source>
        <dbReference type="Proteomes" id="UP001213000"/>
    </source>
</evidence>
<sequence>MNVHAALDPSFSQVMGSKSSKLVKDGDNTIIIAVIGLSGAGKSTVKPFAVPVRDRCSQIYKFINSATENTTVEVGHTLKPKTVDIQCVMCRASLDDGGERQILFVETPGFDSDNDAQKISKKLKSWLDDAASRNFKISGILYLHRITDPKLANPPIAHLTLLRALCEQSVKGFPNRVILVTTMWNTGQSIAKGENREKELQKYWDEQSRVLGGVVAQIMRFDPRVSDSAMSTVRALMKQS</sequence>
<proteinExistence type="predicted"/>
<dbReference type="Gene3D" id="3.40.50.300">
    <property type="entry name" value="P-loop containing nucleotide triphosphate hydrolases"/>
    <property type="match status" value="1"/>
</dbReference>
<dbReference type="AlphaFoldDB" id="A0AAD5YUA3"/>
<dbReference type="InterPro" id="IPR027417">
    <property type="entry name" value="P-loop_NTPase"/>
</dbReference>
<evidence type="ECO:0000313" key="1">
    <source>
        <dbReference type="EMBL" id="KAJ3574179.1"/>
    </source>
</evidence>
<dbReference type="EMBL" id="JANIEX010000077">
    <property type="protein sequence ID" value="KAJ3574179.1"/>
    <property type="molecule type" value="Genomic_DNA"/>
</dbReference>
<dbReference type="Proteomes" id="UP001213000">
    <property type="component" value="Unassembled WGS sequence"/>
</dbReference>
<reference evidence="1" key="1">
    <citation type="submission" date="2022-07" db="EMBL/GenBank/DDBJ databases">
        <title>Genome Sequence of Leucocoprinus birnbaumii.</title>
        <authorList>
            <person name="Buettner E."/>
        </authorList>
    </citation>
    <scope>NUCLEOTIDE SEQUENCE</scope>
    <source>
        <strain evidence="1">VT141</strain>
    </source>
</reference>
<dbReference type="SUPFAM" id="SSF52540">
    <property type="entry name" value="P-loop containing nucleoside triphosphate hydrolases"/>
    <property type="match status" value="1"/>
</dbReference>
<accession>A0AAD5YUA3</accession>
<protein>
    <recommendedName>
        <fullName evidence="3">G domain-containing protein</fullName>
    </recommendedName>
</protein>
<evidence type="ECO:0008006" key="3">
    <source>
        <dbReference type="Google" id="ProtNLM"/>
    </source>
</evidence>
<organism evidence="1 2">
    <name type="scientific">Leucocoprinus birnbaumii</name>
    <dbReference type="NCBI Taxonomy" id="56174"/>
    <lineage>
        <taxon>Eukaryota</taxon>
        <taxon>Fungi</taxon>
        <taxon>Dikarya</taxon>
        <taxon>Basidiomycota</taxon>
        <taxon>Agaricomycotina</taxon>
        <taxon>Agaricomycetes</taxon>
        <taxon>Agaricomycetidae</taxon>
        <taxon>Agaricales</taxon>
        <taxon>Agaricineae</taxon>
        <taxon>Agaricaceae</taxon>
        <taxon>Leucocoprinus</taxon>
    </lineage>
</organism>
<comment type="caution">
    <text evidence="1">The sequence shown here is derived from an EMBL/GenBank/DDBJ whole genome shotgun (WGS) entry which is preliminary data.</text>
</comment>
<name>A0AAD5YUA3_9AGAR</name>
<gene>
    <name evidence="1" type="ORF">NP233_g1926</name>
</gene>